<evidence type="ECO:0000313" key="3">
    <source>
        <dbReference type="Proteomes" id="UP000011518"/>
    </source>
</evidence>
<feature type="compositionally biased region" description="Acidic residues" evidence="1">
    <location>
        <begin position="54"/>
        <end position="74"/>
    </location>
</feature>
<keyword evidence="3" id="KW-1185">Reference proteome</keyword>
<dbReference type="AlphaFoldDB" id="L9KRT5"/>
<dbReference type="InParanoid" id="L9KRT5"/>
<protein>
    <submittedName>
        <fullName evidence="2">Uncharacterized protein</fullName>
    </submittedName>
</protein>
<reference evidence="3" key="2">
    <citation type="journal article" date="2013" name="Nat. Commun.">
        <title>Genome of the Chinese tree shrew.</title>
        <authorList>
            <person name="Fan Y."/>
            <person name="Huang Z.Y."/>
            <person name="Cao C.C."/>
            <person name="Chen C.S."/>
            <person name="Chen Y.X."/>
            <person name="Fan D.D."/>
            <person name="He J."/>
            <person name="Hou H.L."/>
            <person name="Hu L."/>
            <person name="Hu X.T."/>
            <person name="Jiang X.T."/>
            <person name="Lai R."/>
            <person name="Lang Y.S."/>
            <person name="Liang B."/>
            <person name="Liao S.G."/>
            <person name="Mu D."/>
            <person name="Ma Y.Y."/>
            <person name="Niu Y.Y."/>
            <person name="Sun X.Q."/>
            <person name="Xia J.Q."/>
            <person name="Xiao J."/>
            <person name="Xiong Z.Q."/>
            <person name="Xu L."/>
            <person name="Yang L."/>
            <person name="Zhang Y."/>
            <person name="Zhao W."/>
            <person name="Zhao X.D."/>
            <person name="Zheng Y.T."/>
            <person name="Zhou J.M."/>
            <person name="Zhu Y.B."/>
            <person name="Zhang G.J."/>
            <person name="Wang J."/>
            <person name="Yao Y.G."/>
        </authorList>
    </citation>
    <scope>NUCLEOTIDE SEQUENCE [LARGE SCALE GENOMIC DNA]</scope>
</reference>
<dbReference type="Proteomes" id="UP000011518">
    <property type="component" value="Unassembled WGS sequence"/>
</dbReference>
<gene>
    <name evidence="2" type="ORF">TREES_T100009793</name>
</gene>
<organism evidence="2 3">
    <name type="scientific">Tupaia chinensis</name>
    <name type="common">Chinese tree shrew</name>
    <name type="synonym">Tupaia belangeri chinensis</name>
    <dbReference type="NCBI Taxonomy" id="246437"/>
    <lineage>
        <taxon>Eukaryota</taxon>
        <taxon>Metazoa</taxon>
        <taxon>Chordata</taxon>
        <taxon>Craniata</taxon>
        <taxon>Vertebrata</taxon>
        <taxon>Euteleostomi</taxon>
        <taxon>Mammalia</taxon>
        <taxon>Eutheria</taxon>
        <taxon>Euarchontoglires</taxon>
        <taxon>Scandentia</taxon>
        <taxon>Tupaiidae</taxon>
        <taxon>Tupaia</taxon>
    </lineage>
</organism>
<accession>L9KRT5</accession>
<dbReference type="EMBL" id="KB320701">
    <property type="protein sequence ID" value="ELW65199.1"/>
    <property type="molecule type" value="Genomic_DNA"/>
</dbReference>
<sequence>MPMAVTTFCHVRSVADPSDSSPGLTVNHSQSSRQSVGGFSLVLNSHDDAMMDDDKGEDGDNEDDGCCDGDDSEDYGVPPRGSMIPAIKLRDRVSDNCGGTFILLEDWDSLTICAANGGCSFR</sequence>
<evidence type="ECO:0000256" key="1">
    <source>
        <dbReference type="SAM" id="MobiDB-lite"/>
    </source>
</evidence>
<feature type="region of interest" description="Disordered" evidence="1">
    <location>
        <begin position="14"/>
        <end position="83"/>
    </location>
</feature>
<evidence type="ECO:0000313" key="2">
    <source>
        <dbReference type="EMBL" id="ELW65199.1"/>
    </source>
</evidence>
<feature type="compositionally biased region" description="Polar residues" evidence="1">
    <location>
        <begin position="18"/>
        <end position="37"/>
    </location>
</feature>
<name>L9KRT5_TUPCH</name>
<proteinExistence type="predicted"/>
<reference evidence="3" key="1">
    <citation type="submission" date="2012-07" db="EMBL/GenBank/DDBJ databases">
        <title>Genome of the Chinese tree shrew, a rising model animal genetically related to primates.</title>
        <authorList>
            <person name="Zhang G."/>
            <person name="Fan Y."/>
            <person name="Yao Y."/>
            <person name="Huang Z."/>
        </authorList>
    </citation>
    <scope>NUCLEOTIDE SEQUENCE [LARGE SCALE GENOMIC DNA]</scope>
</reference>